<evidence type="ECO:0000313" key="3">
    <source>
        <dbReference type="Proteomes" id="UP000652761"/>
    </source>
</evidence>
<feature type="compositionally biased region" description="Low complexity" evidence="1">
    <location>
        <begin position="258"/>
        <end position="305"/>
    </location>
</feature>
<feature type="region of interest" description="Disordered" evidence="1">
    <location>
        <begin position="20"/>
        <end position="39"/>
    </location>
</feature>
<proteinExistence type="predicted"/>
<reference evidence="2" key="1">
    <citation type="submission" date="2017-07" db="EMBL/GenBank/DDBJ databases">
        <title>Taro Niue Genome Assembly and Annotation.</title>
        <authorList>
            <person name="Atibalentja N."/>
            <person name="Keating K."/>
            <person name="Fields C.J."/>
        </authorList>
    </citation>
    <scope>NUCLEOTIDE SEQUENCE</scope>
    <source>
        <strain evidence="2">Niue_2</strain>
        <tissue evidence="2">Leaf</tissue>
    </source>
</reference>
<keyword evidence="3" id="KW-1185">Reference proteome</keyword>
<sequence>MLQPTLKMFKWEPKVLEEPEIQGGSNASAPTDPFQEGLVESTSDDNVKLVVGSGGRGKGVDPKVPLLTRKAHHRSRNKKIHVQIKPVIARLNSLGEILCSLQSDISSIFISHSTGAKEIGAVKNELHEIRSELGSLKKLVTDLLDFVRVQLSAPTPPAPTQSVLEAISCRIWATKASLEEYGPCAVEDISVGPSGPSVQMGSVAGPTGPQVSVEEVVVPPGPFESPNLQTPPPSSPPTSFTTPPAPETIKKPLPKHISSPTPFPTATSSSPPSSSSIPHPTFEAPPASSSSAGPSSKVPSSAAPSNQLPPTSAFGSFHLPTPPSFIIIIPKAASVIPHSMHGIKDEFEEAILRIMPEIAVLPKLHFLFMESEVGPIIFERFARVMAWTFVQRGTPLAFNRFIFREYQRGFIKSSVLAPILLESERFDNSEWCKAYPKTALQLEELNSSLHKSNQFILSPKNFMDLNSINLVSDRYSIWIDRYKIFIVLKKDLLDHKLHHPLSIDKFLQHASFGTAGPYKSSLSNQEYTSFNEDQRLLHIKRLGPEMGPSYNII</sequence>
<dbReference type="AlphaFoldDB" id="A0A843X9T1"/>
<name>A0A843X9T1_COLES</name>
<evidence type="ECO:0000256" key="1">
    <source>
        <dbReference type="SAM" id="MobiDB-lite"/>
    </source>
</evidence>
<protein>
    <submittedName>
        <fullName evidence="2">Uncharacterized protein</fullName>
    </submittedName>
</protein>
<dbReference type="OrthoDB" id="6768573at2759"/>
<accession>A0A843X9T1</accession>
<dbReference type="Proteomes" id="UP000652761">
    <property type="component" value="Unassembled WGS sequence"/>
</dbReference>
<organism evidence="2 3">
    <name type="scientific">Colocasia esculenta</name>
    <name type="common">Wild taro</name>
    <name type="synonym">Arum esculentum</name>
    <dbReference type="NCBI Taxonomy" id="4460"/>
    <lineage>
        <taxon>Eukaryota</taxon>
        <taxon>Viridiplantae</taxon>
        <taxon>Streptophyta</taxon>
        <taxon>Embryophyta</taxon>
        <taxon>Tracheophyta</taxon>
        <taxon>Spermatophyta</taxon>
        <taxon>Magnoliopsida</taxon>
        <taxon>Liliopsida</taxon>
        <taxon>Araceae</taxon>
        <taxon>Aroideae</taxon>
        <taxon>Colocasieae</taxon>
        <taxon>Colocasia</taxon>
    </lineage>
</organism>
<evidence type="ECO:0000313" key="2">
    <source>
        <dbReference type="EMBL" id="MQM16047.1"/>
    </source>
</evidence>
<gene>
    <name evidence="2" type="ORF">Taro_049001</name>
</gene>
<feature type="region of interest" description="Disordered" evidence="1">
    <location>
        <begin position="217"/>
        <end position="309"/>
    </location>
</feature>
<comment type="caution">
    <text evidence="2">The sequence shown here is derived from an EMBL/GenBank/DDBJ whole genome shotgun (WGS) entry which is preliminary data.</text>
</comment>
<feature type="compositionally biased region" description="Pro residues" evidence="1">
    <location>
        <begin position="219"/>
        <end position="236"/>
    </location>
</feature>
<dbReference type="EMBL" id="NMUH01006814">
    <property type="protein sequence ID" value="MQM16047.1"/>
    <property type="molecule type" value="Genomic_DNA"/>
</dbReference>